<dbReference type="GO" id="GO:0003700">
    <property type="term" value="F:DNA-binding transcription factor activity"/>
    <property type="evidence" value="ECO:0007669"/>
    <property type="project" value="InterPro"/>
</dbReference>
<evidence type="ECO:0000259" key="5">
    <source>
        <dbReference type="PROSITE" id="PS50931"/>
    </source>
</evidence>
<dbReference type="Gene3D" id="3.40.190.290">
    <property type="match status" value="1"/>
</dbReference>
<dbReference type="PANTHER" id="PTHR30419:SF8">
    <property type="entry name" value="NITROGEN ASSIMILATION TRANSCRIPTIONAL ACTIVATOR-RELATED"/>
    <property type="match status" value="1"/>
</dbReference>
<dbReference type="InterPro" id="IPR000847">
    <property type="entry name" value="LysR_HTH_N"/>
</dbReference>
<dbReference type="SUPFAM" id="SSF46785">
    <property type="entry name" value="Winged helix' DNA-binding domain"/>
    <property type="match status" value="1"/>
</dbReference>
<dbReference type="Proteomes" id="UP000286947">
    <property type="component" value="Unassembled WGS sequence"/>
</dbReference>
<feature type="domain" description="HTH lysR-type" evidence="5">
    <location>
        <begin position="7"/>
        <end position="64"/>
    </location>
</feature>
<dbReference type="Gene3D" id="1.10.10.10">
    <property type="entry name" value="Winged helix-like DNA-binding domain superfamily/Winged helix DNA-binding domain"/>
    <property type="match status" value="1"/>
</dbReference>
<dbReference type="InterPro" id="IPR005119">
    <property type="entry name" value="LysR_subst-bd"/>
</dbReference>
<dbReference type="InterPro" id="IPR036388">
    <property type="entry name" value="WH-like_DNA-bd_sf"/>
</dbReference>
<evidence type="ECO:0000256" key="2">
    <source>
        <dbReference type="ARBA" id="ARBA00023015"/>
    </source>
</evidence>
<comment type="caution">
    <text evidence="6">The sequence shown here is derived from an EMBL/GenBank/DDBJ whole genome shotgun (WGS) entry which is preliminary data.</text>
</comment>
<dbReference type="GO" id="GO:0005829">
    <property type="term" value="C:cytosol"/>
    <property type="evidence" value="ECO:0007669"/>
    <property type="project" value="TreeGrafter"/>
</dbReference>
<dbReference type="Pfam" id="PF00126">
    <property type="entry name" value="HTH_1"/>
    <property type="match status" value="1"/>
</dbReference>
<organism evidence="6 7">
    <name type="scientific">Saezia sanguinis</name>
    <dbReference type="NCBI Taxonomy" id="1965230"/>
    <lineage>
        <taxon>Bacteria</taxon>
        <taxon>Pseudomonadati</taxon>
        <taxon>Pseudomonadota</taxon>
        <taxon>Betaproteobacteria</taxon>
        <taxon>Burkholderiales</taxon>
        <taxon>Saeziaceae</taxon>
        <taxon>Saezia</taxon>
    </lineage>
</organism>
<evidence type="ECO:0000256" key="4">
    <source>
        <dbReference type="ARBA" id="ARBA00023163"/>
    </source>
</evidence>
<sequence length="306" mass="34146">MDWTQKLKFHHLQILVTLADQCNLTRVAELMNITQPALSKWLTGLEEEVGIPLFERHSKGIRPTPGGLLVIKHARRILNDLERSREDIELFKGGVQGSLMVGSSPVATDIVAQAMLNLMQDHPKIHLRIFESVMTPLLEHLLLGQIDVVVGRIGGNALALPLNYRVLYSEPICFVARCGHPLAAEKEVSWRQLAQWIWIVWPTGTPIRVSIDNALVANGMMMPPDHIESGSMSVSLRMLQASDMVGILSQRLAQSYAAEKQLTILNLPHIAQQGSVGVFWRQNEQPSDVLQAFLDHLISLSQQSDK</sequence>
<protein>
    <submittedName>
        <fullName evidence="6">HTH-type transcriptional regulator GbpR</fullName>
    </submittedName>
</protein>
<dbReference type="SUPFAM" id="SSF53850">
    <property type="entry name" value="Periplasmic binding protein-like II"/>
    <property type="match status" value="1"/>
</dbReference>
<keyword evidence="2" id="KW-0805">Transcription regulation</keyword>
<dbReference type="Pfam" id="PF03466">
    <property type="entry name" value="LysR_substrate"/>
    <property type="match status" value="1"/>
</dbReference>
<dbReference type="PRINTS" id="PR00039">
    <property type="entry name" value="HTHLYSR"/>
</dbReference>
<reference evidence="6 7" key="1">
    <citation type="submission" date="2018-01" db="EMBL/GenBank/DDBJ databases">
        <title>Saezia sanguinis gen. nov., sp. nov., in the order Burkholderiales isolated from human blood.</title>
        <authorList>
            <person name="Medina-Pascual M.J."/>
            <person name="Valdezate S."/>
            <person name="Monzon S."/>
            <person name="Cuesta I."/>
            <person name="Carrasco G."/>
            <person name="Villalon P."/>
            <person name="Saez-Nieto J.A."/>
        </authorList>
    </citation>
    <scope>NUCLEOTIDE SEQUENCE [LARGE SCALE GENOMIC DNA]</scope>
    <source>
        <strain evidence="6 7">CNM695-12</strain>
    </source>
</reference>
<keyword evidence="7" id="KW-1185">Reference proteome</keyword>
<proteinExistence type="inferred from homology"/>
<gene>
    <name evidence="6" type="primary">gbpR</name>
    <name evidence="6" type="ORF">CUZ56_00714</name>
</gene>
<accession>A0A433SHJ0</accession>
<dbReference type="InterPro" id="IPR050950">
    <property type="entry name" value="HTH-type_LysR_regulators"/>
</dbReference>
<dbReference type="InterPro" id="IPR036390">
    <property type="entry name" value="WH_DNA-bd_sf"/>
</dbReference>
<evidence type="ECO:0000313" key="6">
    <source>
        <dbReference type="EMBL" id="RUS68227.1"/>
    </source>
</evidence>
<evidence type="ECO:0000256" key="1">
    <source>
        <dbReference type="ARBA" id="ARBA00009437"/>
    </source>
</evidence>
<keyword evidence="4" id="KW-0804">Transcription</keyword>
<comment type="similarity">
    <text evidence="1">Belongs to the LysR transcriptional regulatory family.</text>
</comment>
<dbReference type="PROSITE" id="PS50931">
    <property type="entry name" value="HTH_LYSR"/>
    <property type="match status" value="1"/>
</dbReference>
<evidence type="ECO:0000256" key="3">
    <source>
        <dbReference type="ARBA" id="ARBA00023125"/>
    </source>
</evidence>
<name>A0A433SHJ0_9BURK</name>
<dbReference type="AlphaFoldDB" id="A0A433SHJ0"/>
<keyword evidence="3" id="KW-0238">DNA-binding</keyword>
<dbReference type="PANTHER" id="PTHR30419">
    <property type="entry name" value="HTH-TYPE TRANSCRIPTIONAL REGULATOR YBHD"/>
    <property type="match status" value="1"/>
</dbReference>
<dbReference type="EMBL" id="PQSP01000001">
    <property type="protein sequence ID" value="RUS68227.1"/>
    <property type="molecule type" value="Genomic_DNA"/>
</dbReference>
<evidence type="ECO:0000313" key="7">
    <source>
        <dbReference type="Proteomes" id="UP000286947"/>
    </source>
</evidence>
<dbReference type="GO" id="GO:0003677">
    <property type="term" value="F:DNA binding"/>
    <property type="evidence" value="ECO:0007669"/>
    <property type="project" value="UniProtKB-KW"/>
</dbReference>
<dbReference type="RefSeq" id="WP_204250807.1">
    <property type="nucleotide sequence ID" value="NZ_CAWUGC010000006.1"/>
</dbReference>